<evidence type="ECO:0000256" key="5">
    <source>
        <dbReference type="ARBA" id="ARBA00022553"/>
    </source>
</evidence>
<organism evidence="9 10">
    <name type="scientific">Tribolium castaneum</name>
    <name type="common">Red flour beetle</name>
    <dbReference type="NCBI Taxonomy" id="7070"/>
    <lineage>
        <taxon>Eukaryota</taxon>
        <taxon>Metazoa</taxon>
        <taxon>Ecdysozoa</taxon>
        <taxon>Arthropoda</taxon>
        <taxon>Hexapoda</taxon>
        <taxon>Insecta</taxon>
        <taxon>Pterygota</taxon>
        <taxon>Neoptera</taxon>
        <taxon>Endopterygota</taxon>
        <taxon>Coleoptera</taxon>
        <taxon>Polyphaga</taxon>
        <taxon>Cucujiformia</taxon>
        <taxon>Tenebrionidae</taxon>
        <taxon>Tenebrionidae incertae sedis</taxon>
        <taxon>Tribolium</taxon>
    </lineage>
</organism>
<dbReference type="GO" id="GO:0005737">
    <property type="term" value="C:cytoplasm"/>
    <property type="evidence" value="ECO:0000318"/>
    <property type="project" value="GO_Central"/>
</dbReference>
<evidence type="ECO:0000256" key="2">
    <source>
        <dbReference type="ARBA" id="ARBA00010513"/>
    </source>
</evidence>
<dbReference type="HOGENOM" id="CLU_047332_0_1_1"/>
<dbReference type="CDD" id="cd06467">
    <property type="entry name" value="p23_NUDC_like"/>
    <property type="match status" value="1"/>
</dbReference>
<evidence type="ECO:0000259" key="8">
    <source>
        <dbReference type="PROSITE" id="PS51203"/>
    </source>
</evidence>
<evidence type="ECO:0000256" key="3">
    <source>
        <dbReference type="ARBA" id="ARBA00017641"/>
    </source>
</evidence>
<keyword evidence="10" id="KW-1185">Reference proteome</keyword>
<evidence type="ECO:0000256" key="4">
    <source>
        <dbReference type="ARBA" id="ARBA00022490"/>
    </source>
</evidence>
<dbReference type="EMBL" id="KQ971361">
    <property type="protein sequence ID" value="EFA05128.1"/>
    <property type="molecule type" value="Genomic_DNA"/>
</dbReference>
<dbReference type="InterPro" id="IPR025934">
    <property type="entry name" value="NudC_N_dom"/>
</dbReference>
<comment type="subcellular location">
    <subcellularLocation>
        <location evidence="1">Cytoplasm</location>
    </subcellularLocation>
</comment>
<dbReference type="InterPro" id="IPR008978">
    <property type="entry name" value="HSP20-like_chaperone"/>
</dbReference>
<dbReference type="InParanoid" id="D2A560"/>
<dbReference type="Pfam" id="PF14050">
    <property type="entry name" value="Nudc_N"/>
    <property type="match status" value="1"/>
</dbReference>
<dbReference type="KEGG" id="tca:659986"/>
<feature type="region of interest" description="Disordered" evidence="7">
    <location>
        <begin position="70"/>
        <end position="102"/>
    </location>
</feature>
<keyword evidence="5" id="KW-0597">Phosphoprotein</keyword>
<dbReference type="PANTHER" id="PTHR12356:SF3">
    <property type="entry name" value="NUCLEAR MIGRATION PROTEIN NUDC"/>
    <property type="match status" value="1"/>
</dbReference>
<dbReference type="PROSITE" id="PS51203">
    <property type="entry name" value="CS"/>
    <property type="match status" value="1"/>
</dbReference>
<evidence type="ECO:0000256" key="7">
    <source>
        <dbReference type="SAM" id="MobiDB-lite"/>
    </source>
</evidence>
<proteinExistence type="inferred from homology"/>
<dbReference type="GO" id="GO:0051082">
    <property type="term" value="F:unfolded protein binding"/>
    <property type="evidence" value="ECO:0000318"/>
    <property type="project" value="GO_Central"/>
</dbReference>
<dbReference type="SUPFAM" id="SSF49764">
    <property type="entry name" value="HSP20-like chaperones"/>
    <property type="match status" value="1"/>
</dbReference>
<dbReference type="InterPro" id="IPR007052">
    <property type="entry name" value="CS_dom"/>
</dbReference>
<reference evidence="9 10" key="2">
    <citation type="journal article" date="2010" name="Nucleic Acids Res.">
        <title>BeetleBase in 2010: revisions to provide comprehensive genomic information for Tribolium castaneum.</title>
        <authorList>
            <person name="Kim H.S."/>
            <person name="Murphy T."/>
            <person name="Xia J."/>
            <person name="Caragea D."/>
            <person name="Park Y."/>
            <person name="Beeman R.W."/>
            <person name="Lorenzen M.D."/>
            <person name="Butcher S."/>
            <person name="Manak J.R."/>
            <person name="Brown S.J."/>
        </authorList>
    </citation>
    <scope>GENOME REANNOTATION</scope>
    <source>
        <strain evidence="9 10">Georgia GA2</strain>
    </source>
</reference>
<dbReference type="AlphaFoldDB" id="D2A560"/>
<evidence type="ECO:0000256" key="1">
    <source>
        <dbReference type="ARBA" id="ARBA00004496"/>
    </source>
</evidence>
<dbReference type="FunCoup" id="D2A560">
    <property type="interactions" value="912"/>
</dbReference>
<sequence length="271" mass="31040">MVDSTEHDDLLFAMLKECKTLPIFLNHIFGFLNRRTDFYHIATDPNCPVGLPPGLAEQTVKQIFYKWKPDDKTVEKPPTPPDTPSASKPKKQPPDPKFTPSDSYNGATYEHYSWSQTLLEVDVVAKIPENTTAKDLSVKIATDRIEVKLKDGTVVLEGELCEKCKHNDAIWSLERNKLCIHLDKSREVWWNCLVKSEPKLDISSLDCSRPYEELSEEAQAKIEELQWNQERKRLGLPTSDELQMQDILKRSWNCEGSPFSGPYDPSTVKFN</sequence>
<dbReference type="Proteomes" id="UP000007266">
    <property type="component" value="Linkage group 8"/>
</dbReference>
<accession>D2A560</accession>
<dbReference type="PANTHER" id="PTHR12356">
    <property type="entry name" value="NUCLEAR MOVEMENT PROTEIN NUDC"/>
    <property type="match status" value="1"/>
</dbReference>
<protein>
    <recommendedName>
        <fullName evidence="3">Nuclear migration protein nudC</fullName>
    </recommendedName>
    <alternativeName>
        <fullName evidence="6">Nuclear distribution protein C homolog</fullName>
    </alternativeName>
</protein>
<comment type="similarity">
    <text evidence="2">Belongs to the nudC family.</text>
</comment>
<gene>
    <name evidence="9" type="primary">AUGUSTUS-3.0.2_15243</name>
    <name evidence="9" type="ORF">TcasGA2_TC015243</name>
</gene>
<dbReference type="OrthoDB" id="515366at2759"/>
<dbReference type="GO" id="GO:0006457">
    <property type="term" value="P:protein folding"/>
    <property type="evidence" value="ECO:0000318"/>
    <property type="project" value="GO_Central"/>
</dbReference>
<evidence type="ECO:0000313" key="9">
    <source>
        <dbReference type="EMBL" id="EFA05128.1"/>
    </source>
</evidence>
<dbReference type="PhylomeDB" id="D2A560"/>
<dbReference type="Gene3D" id="2.60.40.790">
    <property type="match status" value="1"/>
</dbReference>
<evidence type="ECO:0000256" key="6">
    <source>
        <dbReference type="ARBA" id="ARBA00030427"/>
    </source>
</evidence>
<dbReference type="InterPro" id="IPR037898">
    <property type="entry name" value="NudC_fam"/>
</dbReference>
<keyword evidence="4" id="KW-0963">Cytoplasm</keyword>
<name>D2A560_TRICA</name>
<feature type="domain" description="CS" evidence="8">
    <location>
        <begin position="107"/>
        <end position="194"/>
    </location>
</feature>
<dbReference type="Pfam" id="PF04969">
    <property type="entry name" value="CS"/>
    <property type="match status" value="1"/>
</dbReference>
<dbReference type="OMA" id="LWWDRLF"/>
<dbReference type="STRING" id="7070.D2A560"/>
<reference evidence="9 10" key="1">
    <citation type="journal article" date="2008" name="Nature">
        <title>The genome of the model beetle and pest Tribolium castaneum.</title>
        <authorList>
            <consortium name="Tribolium Genome Sequencing Consortium"/>
            <person name="Richards S."/>
            <person name="Gibbs R.A."/>
            <person name="Weinstock G.M."/>
            <person name="Brown S.J."/>
            <person name="Denell R."/>
            <person name="Beeman R.W."/>
            <person name="Gibbs R."/>
            <person name="Beeman R.W."/>
            <person name="Brown S.J."/>
            <person name="Bucher G."/>
            <person name="Friedrich M."/>
            <person name="Grimmelikhuijzen C.J."/>
            <person name="Klingler M."/>
            <person name="Lorenzen M."/>
            <person name="Richards S."/>
            <person name="Roth S."/>
            <person name="Schroder R."/>
            <person name="Tautz D."/>
            <person name="Zdobnov E.M."/>
            <person name="Muzny D."/>
            <person name="Gibbs R.A."/>
            <person name="Weinstock G.M."/>
            <person name="Attaway T."/>
            <person name="Bell S."/>
            <person name="Buhay C.J."/>
            <person name="Chandrabose M.N."/>
            <person name="Chavez D."/>
            <person name="Clerk-Blankenburg K.P."/>
            <person name="Cree A."/>
            <person name="Dao M."/>
            <person name="Davis C."/>
            <person name="Chacko J."/>
            <person name="Dinh H."/>
            <person name="Dugan-Rocha S."/>
            <person name="Fowler G."/>
            <person name="Garner T.T."/>
            <person name="Garnes J."/>
            <person name="Gnirke A."/>
            <person name="Hawes A."/>
            <person name="Hernandez J."/>
            <person name="Hines S."/>
            <person name="Holder M."/>
            <person name="Hume J."/>
            <person name="Jhangiani S.N."/>
            <person name="Joshi V."/>
            <person name="Khan Z.M."/>
            <person name="Jackson L."/>
            <person name="Kovar C."/>
            <person name="Kowis A."/>
            <person name="Lee S."/>
            <person name="Lewis L.R."/>
            <person name="Margolis J."/>
            <person name="Morgan M."/>
            <person name="Nazareth L.V."/>
            <person name="Nguyen N."/>
            <person name="Okwuonu G."/>
            <person name="Parker D."/>
            <person name="Richards S."/>
            <person name="Ruiz S.J."/>
            <person name="Santibanez J."/>
            <person name="Savard J."/>
            <person name="Scherer S.E."/>
            <person name="Schneider B."/>
            <person name="Sodergren E."/>
            <person name="Tautz D."/>
            <person name="Vattahil S."/>
            <person name="Villasana D."/>
            <person name="White C.S."/>
            <person name="Wright R."/>
            <person name="Park Y."/>
            <person name="Beeman R.W."/>
            <person name="Lord J."/>
            <person name="Oppert B."/>
            <person name="Lorenzen M."/>
            <person name="Brown S."/>
            <person name="Wang L."/>
            <person name="Savard J."/>
            <person name="Tautz D."/>
            <person name="Richards S."/>
            <person name="Weinstock G."/>
            <person name="Gibbs R.A."/>
            <person name="Liu Y."/>
            <person name="Worley K."/>
            <person name="Weinstock G."/>
            <person name="Elsik C.G."/>
            <person name="Reese J.T."/>
            <person name="Elhaik E."/>
            <person name="Landan G."/>
            <person name="Graur D."/>
            <person name="Arensburger P."/>
            <person name="Atkinson P."/>
            <person name="Beeman R.W."/>
            <person name="Beidler J."/>
            <person name="Brown S.J."/>
            <person name="Demuth J.P."/>
            <person name="Drury D.W."/>
            <person name="Du Y.Z."/>
            <person name="Fujiwara H."/>
            <person name="Lorenzen M."/>
            <person name="Maselli V."/>
            <person name="Osanai M."/>
            <person name="Park Y."/>
            <person name="Robertson H.M."/>
            <person name="Tu Z."/>
            <person name="Wang J.J."/>
            <person name="Wang S."/>
            <person name="Richards S."/>
            <person name="Song H."/>
            <person name="Zhang L."/>
            <person name="Sodergren E."/>
            <person name="Werner D."/>
            <person name="Stanke M."/>
            <person name="Morgenstern B."/>
            <person name="Solovyev V."/>
            <person name="Kosarev P."/>
            <person name="Brown G."/>
            <person name="Chen H.C."/>
            <person name="Ermolaeva O."/>
            <person name="Hlavina W."/>
            <person name="Kapustin Y."/>
            <person name="Kiryutin B."/>
            <person name="Kitts P."/>
            <person name="Maglott D."/>
            <person name="Pruitt K."/>
            <person name="Sapojnikov V."/>
            <person name="Souvorov A."/>
            <person name="Mackey A.J."/>
            <person name="Waterhouse R.M."/>
            <person name="Wyder S."/>
            <person name="Zdobnov E.M."/>
            <person name="Zdobnov E.M."/>
            <person name="Wyder S."/>
            <person name="Kriventseva E.V."/>
            <person name="Kadowaki T."/>
            <person name="Bork P."/>
            <person name="Aranda M."/>
            <person name="Bao R."/>
            <person name="Beermann A."/>
            <person name="Berns N."/>
            <person name="Bolognesi R."/>
            <person name="Bonneton F."/>
            <person name="Bopp D."/>
            <person name="Brown S.J."/>
            <person name="Bucher G."/>
            <person name="Butts T."/>
            <person name="Chaumot A."/>
            <person name="Denell R.E."/>
            <person name="Ferrier D.E."/>
            <person name="Friedrich M."/>
            <person name="Gordon C.M."/>
            <person name="Jindra M."/>
            <person name="Klingler M."/>
            <person name="Lan Q."/>
            <person name="Lattorff H.M."/>
            <person name="Laudet V."/>
            <person name="von Levetsow C."/>
            <person name="Liu Z."/>
            <person name="Lutz R."/>
            <person name="Lynch J.A."/>
            <person name="da Fonseca R.N."/>
            <person name="Posnien N."/>
            <person name="Reuter R."/>
            <person name="Roth S."/>
            <person name="Savard J."/>
            <person name="Schinko J.B."/>
            <person name="Schmitt C."/>
            <person name="Schoppmeier M."/>
            <person name="Schroder R."/>
            <person name="Shippy T.D."/>
            <person name="Simonnet F."/>
            <person name="Marques-Souza H."/>
            <person name="Tautz D."/>
            <person name="Tomoyasu Y."/>
            <person name="Trauner J."/>
            <person name="Van der Zee M."/>
            <person name="Vervoort M."/>
            <person name="Wittkopp N."/>
            <person name="Wimmer E.A."/>
            <person name="Yang X."/>
            <person name="Jones A.K."/>
            <person name="Sattelle D.B."/>
            <person name="Ebert P.R."/>
            <person name="Nelson D."/>
            <person name="Scott J.G."/>
            <person name="Beeman R.W."/>
            <person name="Muthukrishnan S."/>
            <person name="Kramer K.J."/>
            <person name="Arakane Y."/>
            <person name="Beeman R.W."/>
            <person name="Zhu Q."/>
            <person name="Hogenkamp D."/>
            <person name="Dixit R."/>
            <person name="Oppert B."/>
            <person name="Jiang H."/>
            <person name="Zou Z."/>
            <person name="Marshall J."/>
            <person name="Elpidina E."/>
            <person name="Vinokurov K."/>
            <person name="Oppert C."/>
            <person name="Zou Z."/>
            <person name="Evans J."/>
            <person name="Lu Z."/>
            <person name="Zhao P."/>
            <person name="Sumathipala N."/>
            <person name="Altincicek B."/>
            <person name="Vilcinskas A."/>
            <person name="Williams M."/>
            <person name="Hultmark D."/>
            <person name="Hetru C."/>
            <person name="Jiang H."/>
            <person name="Grimmelikhuijzen C.J."/>
            <person name="Hauser F."/>
            <person name="Cazzamali G."/>
            <person name="Williamson M."/>
            <person name="Park Y."/>
            <person name="Li B."/>
            <person name="Tanaka Y."/>
            <person name="Predel R."/>
            <person name="Neupert S."/>
            <person name="Schachtner J."/>
            <person name="Verleyen P."/>
            <person name="Raible F."/>
            <person name="Bork P."/>
            <person name="Friedrich M."/>
            <person name="Walden K.K."/>
            <person name="Robertson H.M."/>
            <person name="Angeli S."/>
            <person name="Foret S."/>
            <person name="Bucher G."/>
            <person name="Schuetz S."/>
            <person name="Maleszka R."/>
            <person name="Wimmer E.A."/>
            <person name="Beeman R.W."/>
            <person name="Lorenzen M."/>
            <person name="Tomoyasu Y."/>
            <person name="Miller S.C."/>
            <person name="Grossmann D."/>
            <person name="Bucher G."/>
        </authorList>
    </citation>
    <scope>NUCLEOTIDE SEQUENCE [LARGE SCALE GENOMIC DNA]</scope>
    <source>
        <strain evidence="9 10">Georgia GA2</strain>
    </source>
</reference>
<evidence type="ECO:0000313" key="10">
    <source>
        <dbReference type="Proteomes" id="UP000007266"/>
    </source>
</evidence>
<dbReference type="eggNOG" id="KOG2265">
    <property type="taxonomic scope" value="Eukaryota"/>
</dbReference>